<reference evidence="1 2" key="1">
    <citation type="submission" date="2020-09" db="EMBL/GenBank/DDBJ databases">
        <title>De no assembly of potato wild relative species, Solanum commersonii.</title>
        <authorList>
            <person name="Cho K."/>
        </authorList>
    </citation>
    <scope>NUCLEOTIDE SEQUENCE [LARGE SCALE GENOMIC DNA]</scope>
    <source>
        <strain evidence="1">LZ3.2</strain>
        <tissue evidence="1">Leaf</tissue>
    </source>
</reference>
<dbReference type="AlphaFoldDB" id="A0A9J6B4B2"/>
<name>A0A9J6B4B2_SOLCO</name>
<keyword evidence="2" id="KW-1185">Reference proteome</keyword>
<protein>
    <submittedName>
        <fullName evidence="1">Uncharacterized protein</fullName>
    </submittedName>
</protein>
<organism evidence="1 2">
    <name type="scientific">Solanum commersonii</name>
    <name type="common">Commerson's wild potato</name>
    <name type="synonym">Commerson's nightshade</name>
    <dbReference type="NCBI Taxonomy" id="4109"/>
    <lineage>
        <taxon>Eukaryota</taxon>
        <taxon>Viridiplantae</taxon>
        <taxon>Streptophyta</taxon>
        <taxon>Embryophyta</taxon>
        <taxon>Tracheophyta</taxon>
        <taxon>Spermatophyta</taxon>
        <taxon>Magnoliopsida</taxon>
        <taxon>eudicotyledons</taxon>
        <taxon>Gunneridae</taxon>
        <taxon>Pentapetalae</taxon>
        <taxon>asterids</taxon>
        <taxon>lamiids</taxon>
        <taxon>Solanales</taxon>
        <taxon>Solanaceae</taxon>
        <taxon>Solanoideae</taxon>
        <taxon>Solaneae</taxon>
        <taxon>Solanum</taxon>
    </lineage>
</organism>
<evidence type="ECO:0000313" key="2">
    <source>
        <dbReference type="Proteomes" id="UP000824120"/>
    </source>
</evidence>
<evidence type="ECO:0000313" key="1">
    <source>
        <dbReference type="EMBL" id="KAG5631590.1"/>
    </source>
</evidence>
<comment type="caution">
    <text evidence="1">The sequence shown here is derived from an EMBL/GenBank/DDBJ whole genome shotgun (WGS) entry which is preliminary data.</text>
</comment>
<feature type="non-terminal residue" evidence="1">
    <location>
        <position position="179"/>
    </location>
</feature>
<dbReference type="EMBL" id="JACXVP010000001">
    <property type="protein sequence ID" value="KAG5631590.1"/>
    <property type="molecule type" value="Genomic_DNA"/>
</dbReference>
<dbReference type="Proteomes" id="UP000824120">
    <property type="component" value="Chromosome 1"/>
</dbReference>
<feature type="non-terminal residue" evidence="1">
    <location>
        <position position="1"/>
    </location>
</feature>
<accession>A0A9J6B4B2</accession>
<sequence length="179" mass="19797">LGTPEHLVRIRPFGDSPNGLGDPQTFFSLFFQLPCSLLLHSVHALSLRHKIYQNQALKSPNRGLINSPNLNICFSSSKTQVQQFKKVVSNSATQDTTVNTHQKSQLTQARINFAFKVSTCESPLSKNLELTILSSNASSSSTKEIKCPHKKNDSIFTDNGSTILSSGFKCNSHTHKDEH</sequence>
<proteinExistence type="predicted"/>
<gene>
    <name evidence="1" type="ORF">H5410_003307</name>
</gene>